<dbReference type="Pfam" id="PF00005">
    <property type="entry name" value="ABC_tran"/>
    <property type="match status" value="1"/>
</dbReference>
<evidence type="ECO:0000256" key="4">
    <source>
        <dbReference type="ARBA" id="ARBA00022692"/>
    </source>
</evidence>
<dbReference type="SUPFAM" id="SSF90123">
    <property type="entry name" value="ABC transporter transmembrane region"/>
    <property type="match status" value="1"/>
</dbReference>
<dbReference type="CDD" id="cd18550">
    <property type="entry name" value="ABC_6TM_exporter_like"/>
    <property type="match status" value="1"/>
</dbReference>
<keyword evidence="5" id="KW-0547">Nucleotide-binding</keyword>
<dbReference type="PATRIC" id="fig|1441730.3.peg.1989"/>
<keyword evidence="8 10" id="KW-0472">Membrane</keyword>
<dbReference type="GO" id="GO:0016887">
    <property type="term" value="F:ATP hydrolysis activity"/>
    <property type="evidence" value="ECO:0007669"/>
    <property type="project" value="InterPro"/>
</dbReference>
<dbReference type="GO" id="GO:0005886">
    <property type="term" value="C:plasma membrane"/>
    <property type="evidence" value="ECO:0007669"/>
    <property type="project" value="UniProtKB-SubCell"/>
</dbReference>
<feature type="transmembrane region" description="Helical" evidence="10">
    <location>
        <begin position="299"/>
        <end position="320"/>
    </location>
</feature>
<dbReference type="SMART" id="SM00382">
    <property type="entry name" value="AAA"/>
    <property type="match status" value="1"/>
</dbReference>
<gene>
    <name evidence="13" type="ORF">Z045_09570</name>
</gene>
<proteinExistence type="inferred from homology"/>
<dbReference type="GO" id="GO:0015421">
    <property type="term" value="F:ABC-type oligopeptide transporter activity"/>
    <property type="evidence" value="ECO:0007669"/>
    <property type="project" value="TreeGrafter"/>
</dbReference>
<name>A0A0V9ULJ3_9NOCA</name>
<reference evidence="13 14" key="2">
    <citation type="journal article" date="2016" name="Genome Announc.">
        <title>Draft Genome Sequence of a Versatile Hydrocarbon-Degrading Bacterium, Rhodococcus pyridinivorans Strain KG-16, Collected from Oil Fields in India.</title>
        <authorList>
            <person name="Aggarwal R.K."/>
            <person name="Dawar C."/>
            <person name="Phanindranath R."/>
            <person name="Mutnuri L."/>
            <person name="Dayal A.M."/>
        </authorList>
    </citation>
    <scope>NUCLEOTIDE SEQUENCE [LARGE SCALE GENOMIC DNA]</scope>
    <source>
        <strain evidence="13 14">KG-16</strain>
    </source>
</reference>
<evidence type="ECO:0000259" key="12">
    <source>
        <dbReference type="PROSITE" id="PS50929"/>
    </source>
</evidence>
<evidence type="ECO:0000313" key="13">
    <source>
        <dbReference type="EMBL" id="KSZ58868.1"/>
    </source>
</evidence>
<evidence type="ECO:0000256" key="5">
    <source>
        <dbReference type="ARBA" id="ARBA00022741"/>
    </source>
</evidence>
<dbReference type="InterPro" id="IPR039421">
    <property type="entry name" value="Type_1_exporter"/>
</dbReference>
<dbReference type="InterPro" id="IPR017871">
    <property type="entry name" value="ABC_transporter-like_CS"/>
</dbReference>
<keyword evidence="6" id="KW-0067">ATP-binding</keyword>
<dbReference type="Gene3D" id="3.40.50.300">
    <property type="entry name" value="P-loop containing nucleotide triphosphate hydrolases"/>
    <property type="match status" value="1"/>
</dbReference>
<feature type="transmembrane region" description="Helical" evidence="10">
    <location>
        <begin position="268"/>
        <end position="293"/>
    </location>
</feature>
<dbReference type="FunFam" id="3.40.50.300:FF:000299">
    <property type="entry name" value="ABC transporter ATP-binding protein/permease"/>
    <property type="match status" value="1"/>
</dbReference>
<keyword evidence="2" id="KW-0813">Transport</keyword>
<keyword evidence="4 10" id="KW-0812">Transmembrane</keyword>
<feature type="transmembrane region" description="Helical" evidence="10">
    <location>
        <begin position="43"/>
        <end position="64"/>
    </location>
</feature>
<dbReference type="PANTHER" id="PTHR43394">
    <property type="entry name" value="ATP-DEPENDENT PERMEASE MDL1, MITOCHONDRIAL"/>
    <property type="match status" value="1"/>
</dbReference>
<evidence type="ECO:0000256" key="8">
    <source>
        <dbReference type="ARBA" id="ARBA00023136"/>
    </source>
</evidence>
<feature type="domain" description="ABC transporter" evidence="11">
    <location>
        <begin position="382"/>
        <end position="615"/>
    </location>
</feature>
<evidence type="ECO:0000313" key="14">
    <source>
        <dbReference type="Proteomes" id="UP000053060"/>
    </source>
</evidence>
<organism evidence="13 14">
    <name type="scientific">Rhodococcus pyridinivorans KG-16</name>
    <dbReference type="NCBI Taxonomy" id="1441730"/>
    <lineage>
        <taxon>Bacteria</taxon>
        <taxon>Bacillati</taxon>
        <taxon>Actinomycetota</taxon>
        <taxon>Actinomycetes</taxon>
        <taxon>Mycobacteriales</taxon>
        <taxon>Nocardiaceae</taxon>
        <taxon>Rhodococcus</taxon>
    </lineage>
</organism>
<keyword evidence="3" id="KW-1003">Cell membrane</keyword>
<reference evidence="14" key="1">
    <citation type="submission" date="2015-01" db="EMBL/GenBank/DDBJ databases">
        <title>Draft genome sequence of Rhodococcus pyridinivorans strain KG-16, a hydrocarbon-degrading bacterium.</title>
        <authorList>
            <person name="Aggarwal R.K."/>
            <person name="Dawar C."/>
        </authorList>
    </citation>
    <scope>NUCLEOTIDE SEQUENCE [LARGE SCALE GENOMIC DNA]</scope>
    <source>
        <strain evidence="14">KG-16</strain>
    </source>
</reference>
<evidence type="ECO:0000256" key="3">
    <source>
        <dbReference type="ARBA" id="ARBA00022475"/>
    </source>
</evidence>
<evidence type="ECO:0000256" key="6">
    <source>
        <dbReference type="ARBA" id="ARBA00022840"/>
    </source>
</evidence>
<dbReference type="PROSITE" id="PS50929">
    <property type="entry name" value="ABC_TM1F"/>
    <property type="match status" value="1"/>
</dbReference>
<accession>A0A0V9ULJ3</accession>
<dbReference type="PROSITE" id="PS50893">
    <property type="entry name" value="ABC_TRANSPORTER_2"/>
    <property type="match status" value="1"/>
</dbReference>
<dbReference type="Gene3D" id="1.20.1560.10">
    <property type="entry name" value="ABC transporter type 1, transmembrane domain"/>
    <property type="match status" value="1"/>
</dbReference>
<evidence type="ECO:0000256" key="9">
    <source>
        <dbReference type="ARBA" id="ARBA00061644"/>
    </source>
</evidence>
<dbReference type="InterPro" id="IPR003439">
    <property type="entry name" value="ABC_transporter-like_ATP-bd"/>
</dbReference>
<dbReference type="InterPro" id="IPR003593">
    <property type="entry name" value="AAA+_ATPase"/>
</dbReference>
<keyword evidence="7 10" id="KW-1133">Transmembrane helix</keyword>
<dbReference type="EMBL" id="AZXY01000004">
    <property type="protein sequence ID" value="KSZ58868.1"/>
    <property type="molecule type" value="Genomic_DNA"/>
</dbReference>
<evidence type="ECO:0000256" key="10">
    <source>
        <dbReference type="SAM" id="Phobius"/>
    </source>
</evidence>
<dbReference type="RefSeq" id="WP_060651656.1">
    <property type="nucleotide sequence ID" value="NZ_AZXY01000004.1"/>
</dbReference>
<dbReference type="PANTHER" id="PTHR43394:SF1">
    <property type="entry name" value="ATP-BINDING CASSETTE SUB-FAMILY B MEMBER 10, MITOCHONDRIAL"/>
    <property type="match status" value="1"/>
</dbReference>
<protein>
    <submittedName>
        <fullName evidence="13">ABC transporter</fullName>
    </submittedName>
</protein>
<comment type="caution">
    <text evidence="13">The sequence shown here is derived from an EMBL/GenBank/DDBJ whole genome shotgun (WGS) entry which is preliminary data.</text>
</comment>
<evidence type="ECO:0000256" key="1">
    <source>
        <dbReference type="ARBA" id="ARBA00004651"/>
    </source>
</evidence>
<comment type="subcellular location">
    <subcellularLocation>
        <location evidence="1">Cell membrane</location>
        <topology evidence="1">Multi-pass membrane protein</topology>
    </subcellularLocation>
</comment>
<dbReference type="GO" id="GO:0005524">
    <property type="term" value="F:ATP binding"/>
    <property type="evidence" value="ECO:0007669"/>
    <property type="project" value="UniProtKB-KW"/>
</dbReference>
<evidence type="ECO:0000256" key="7">
    <source>
        <dbReference type="ARBA" id="ARBA00022989"/>
    </source>
</evidence>
<feature type="transmembrane region" description="Helical" evidence="10">
    <location>
        <begin position="166"/>
        <end position="195"/>
    </location>
</feature>
<dbReference type="Proteomes" id="UP000053060">
    <property type="component" value="Unassembled WGS sequence"/>
</dbReference>
<evidence type="ECO:0000256" key="2">
    <source>
        <dbReference type="ARBA" id="ARBA00022448"/>
    </source>
</evidence>
<dbReference type="InterPro" id="IPR036640">
    <property type="entry name" value="ABC1_TM_sf"/>
</dbReference>
<sequence>MSMEVTAWNAMYNAMHAESDRRPFSRASLRRIAEFARPHRRNITFYLVLSVTIAALGVATPVLAGRVIDAIVDGSAVSVVVLLAVIIAAIALIEAGLGIANRWLSASIGEDLILDLRTTVFDHVQRMPVAFFTRTRTGALVSRLNNDVIGAQRAFSDTLSGVVGNIVTLAITLVVMVGISWQITLLALLLLPIFVVPARHMGARLAQLSREAANHNSVMNTQMTERFSAPGATLVKLFGRPAQESREFAVRATRVRDIGVRTAMLQSVFVTALTLVSALALALVYGLGGFYALRDQLDPGSVVAMAMLLTRLYSPLTALASARMDVMSAMVSFERVFEILDLKPLIEQSPDARPVPGGPVSVELRNVAFAYPSADKVSLASLEEVAVLDSRGGEEVLHDVSFRVEPGRMVALVGSSGAGKSTIAQLIPRLYDVDSGAVLLGGADVRDLTADSIRATVGLVTQDGHLFHDTVRNNLLLARPEAGEDELWDALRRARLEPLIASLPNGLDTVVGERGYRLSGGERQRLTIARLLLAHPRVVILDEATAHLDSTSEAAVQEALTEALEGRTSVVIAHRLSTIRAADEILVVEAGRIVERGSHEDLLAAGGRYAELYRTQFADSGPKVSAGAPILDA</sequence>
<feature type="domain" description="ABC transmembrane type-1" evidence="12">
    <location>
        <begin position="47"/>
        <end position="328"/>
    </location>
</feature>
<dbReference type="InterPro" id="IPR011527">
    <property type="entry name" value="ABC1_TM_dom"/>
</dbReference>
<feature type="transmembrane region" description="Helical" evidence="10">
    <location>
        <begin position="76"/>
        <end position="100"/>
    </location>
</feature>
<comment type="similarity">
    <text evidence="9">Belongs to the ABC transporter superfamily. Lipid exporter (TC 3.A.1.106) family.</text>
</comment>
<dbReference type="PROSITE" id="PS00211">
    <property type="entry name" value="ABC_TRANSPORTER_1"/>
    <property type="match status" value="1"/>
</dbReference>
<dbReference type="InterPro" id="IPR027417">
    <property type="entry name" value="P-loop_NTPase"/>
</dbReference>
<dbReference type="SUPFAM" id="SSF52540">
    <property type="entry name" value="P-loop containing nucleoside triphosphate hydrolases"/>
    <property type="match status" value="1"/>
</dbReference>
<dbReference type="AlphaFoldDB" id="A0A0V9ULJ3"/>
<dbReference type="Pfam" id="PF00664">
    <property type="entry name" value="ABC_membrane"/>
    <property type="match status" value="1"/>
</dbReference>
<evidence type="ECO:0000259" key="11">
    <source>
        <dbReference type="PROSITE" id="PS50893"/>
    </source>
</evidence>